<evidence type="ECO:0008006" key="5">
    <source>
        <dbReference type="Google" id="ProtNLM"/>
    </source>
</evidence>
<evidence type="ECO:0000256" key="1">
    <source>
        <dbReference type="SAM" id="MobiDB-lite"/>
    </source>
</evidence>
<keyword evidence="2" id="KW-1133">Transmembrane helix</keyword>
<gene>
    <name evidence="3" type="ORF">CBR_g26107</name>
</gene>
<dbReference type="GO" id="GO:0004176">
    <property type="term" value="F:ATP-dependent peptidase activity"/>
    <property type="evidence" value="ECO:0007669"/>
    <property type="project" value="TreeGrafter"/>
</dbReference>
<dbReference type="PANTHER" id="PTHR23076:SF49">
    <property type="entry name" value="ATP-DEPENDENT ZINC METALLOPROTEASE FTSH 7, CHLOROPLASTIC"/>
    <property type="match status" value="1"/>
</dbReference>
<comment type="caution">
    <text evidence="3">The sequence shown here is derived from an EMBL/GenBank/DDBJ whole genome shotgun (WGS) entry which is preliminary data.</text>
</comment>
<dbReference type="GO" id="GO:0009535">
    <property type="term" value="C:chloroplast thylakoid membrane"/>
    <property type="evidence" value="ECO:0007669"/>
    <property type="project" value="TreeGrafter"/>
</dbReference>
<keyword evidence="2" id="KW-0472">Membrane</keyword>
<feature type="compositionally biased region" description="Gly residues" evidence="1">
    <location>
        <begin position="289"/>
        <end position="298"/>
    </location>
</feature>
<evidence type="ECO:0000256" key="2">
    <source>
        <dbReference type="SAM" id="Phobius"/>
    </source>
</evidence>
<dbReference type="GO" id="GO:0006508">
    <property type="term" value="P:proteolysis"/>
    <property type="evidence" value="ECO:0007669"/>
    <property type="project" value="TreeGrafter"/>
</dbReference>
<feature type="region of interest" description="Disordered" evidence="1">
    <location>
        <begin position="63"/>
        <end position="97"/>
    </location>
</feature>
<feature type="region of interest" description="Disordered" evidence="1">
    <location>
        <begin position="261"/>
        <end position="414"/>
    </location>
</feature>
<proteinExistence type="predicted"/>
<dbReference type="Gramene" id="GBG61944">
    <property type="protein sequence ID" value="GBG61944"/>
    <property type="gene ID" value="CBR_g26107"/>
</dbReference>
<sequence>MAETSRGLMVACAGCGAGVYFGRRRVLPRRDRRIVHSDHLYRARGAQISATIRFDRLNMRGARRDASEAGGRQIGGESLSSSSLSSSWQSSSPSFAPSTSRMAEKWASRSVMAVARQSRTLPGFDGVGHRWERTTSAKGRKSFYIAAAARLSSPHRVSPHGMEQGSPHRDVARCKRESGFTFAREGDAICTSGCRGFLFRDGGSWRGEGGQNSRWGFTVWQHEQGRKCSLWTLDDESASPGERRVRAASFGRGLRRSGRLAPRMTGAFCQSKDANEDDKRSRDSFSAGGQIGDSGVGGDADSTTTGERGSGLINGGLDLDGGGRSGDEGTMGTGAGAAGSCSPSKEELGESPSFLGWRASASSEVSPSELKEKGEKTSADESRHVAPGTSSSDQTQEEEVPAPSPPAAGGRGTRQWKSWFSNWWINPRELGGLVLQISVLLVLMRVLRPGLGLPGSGERRGEVHVVTTYQSVPFSEFLRRVHANDVQSVDVDGVHLTFCLRPAAMAASGGVGGLASGPTAVEQQQKRNKAEERGGEVVGGSARTVAEGEEAKEKGAMVVRGKALAKQVSHVRRIVYSTTRPNDMATPYQRMIENGVEFGAPDKRGYKHIASLSIGLLYIGLIASIVGRFPLKFPQRSTGKLRNRRGGSSGSGSGGPGGPIMFADVAGVDEAKEELEEIVEFLRNPERYARLGARPPRGVLLVGVSNCAVGGGQMGIATLYYPSEVGDWRRMWSSLLSLVPDVQQLIMFGDFNMVLTPGLVSLSGRQVTPDSDALQLGMAELGCRDVYRSMFAHTPGYAYVGPRAEGRSRLDTIWATEELQQACERIQIEEIVLSDHLMVQAAFTVGKLELGKVSVWVLHNQEFAWLIWQHWDQLV</sequence>
<feature type="compositionally biased region" description="Basic and acidic residues" evidence="1">
    <location>
        <begin position="273"/>
        <end position="283"/>
    </location>
</feature>
<feature type="region of interest" description="Disordered" evidence="1">
    <location>
        <begin position="516"/>
        <end position="536"/>
    </location>
</feature>
<dbReference type="SUPFAM" id="SSF56219">
    <property type="entry name" value="DNase I-like"/>
    <property type="match status" value="1"/>
</dbReference>
<dbReference type="STRING" id="69332.A0A388JVU2"/>
<feature type="compositionally biased region" description="Basic and acidic residues" evidence="1">
    <location>
        <begin position="524"/>
        <end position="535"/>
    </location>
</feature>
<dbReference type="PANTHER" id="PTHR23076">
    <property type="entry name" value="METALLOPROTEASE M41 FTSH"/>
    <property type="match status" value="1"/>
</dbReference>
<feature type="transmembrane region" description="Helical" evidence="2">
    <location>
        <begin position="609"/>
        <end position="631"/>
    </location>
</feature>
<dbReference type="OrthoDB" id="1741552at2759"/>
<feature type="compositionally biased region" description="Gly residues" evidence="1">
    <location>
        <begin position="647"/>
        <end position="658"/>
    </location>
</feature>
<organism evidence="3 4">
    <name type="scientific">Chara braunii</name>
    <name type="common">Braun's stonewort</name>
    <dbReference type="NCBI Taxonomy" id="69332"/>
    <lineage>
        <taxon>Eukaryota</taxon>
        <taxon>Viridiplantae</taxon>
        <taxon>Streptophyta</taxon>
        <taxon>Charophyceae</taxon>
        <taxon>Charales</taxon>
        <taxon>Characeae</taxon>
        <taxon>Chara</taxon>
    </lineage>
</organism>
<dbReference type="Proteomes" id="UP000265515">
    <property type="component" value="Unassembled WGS sequence"/>
</dbReference>
<dbReference type="Gene3D" id="3.40.50.300">
    <property type="entry name" value="P-loop containing nucleotide triphosphate hydrolases"/>
    <property type="match status" value="1"/>
</dbReference>
<dbReference type="Gene3D" id="3.60.10.10">
    <property type="entry name" value="Endonuclease/exonuclease/phosphatase"/>
    <property type="match status" value="1"/>
</dbReference>
<dbReference type="SUPFAM" id="SSF52540">
    <property type="entry name" value="P-loop containing nucleoside triphosphate hydrolases"/>
    <property type="match status" value="1"/>
</dbReference>
<accession>A0A388JVU2</accession>
<dbReference type="EMBL" id="BFEA01000024">
    <property type="protein sequence ID" value="GBG61944.1"/>
    <property type="molecule type" value="Genomic_DNA"/>
</dbReference>
<feature type="region of interest" description="Disordered" evidence="1">
    <location>
        <begin position="637"/>
        <end position="659"/>
    </location>
</feature>
<dbReference type="AlphaFoldDB" id="A0A388JVU2"/>
<feature type="compositionally biased region" description="Gly residues" evidence="1">
    <location>
        <begin position="308"/>
        <end position="337"/>
    </location>
</feature>
<evidence type="ECO:0000313" key="3">
    <source>
        <dbReference type="EMBL" id="GBG61944.1"/>
    </source>
</evidence>
<reference evidence="3 4" key="1">
    <citation type="journal article" date="2018" name="Cell">
        <title>The Chara Genome: Secondary Complexity and Implications for Plant Terrestrialization.</title>
        <authorList>
            <person name="Nishiyama T."/>
            <person name="Sakayama H."/>
            <person name="Vries J.D."/>
            <person name="Buschmann H."/>
            <person name="Saint-Marcoux D."/>
            <person name="Ullrich K.K."/>
            <person name="Haas F.B."/>
            <person name="Vanderstraeten L."/>
            <person name="Becker D."/>
            <person name="Lang D."/>
            <person name="Vosolsobe S."/>
            <person name="Rombauts S."/>
            <person name="Wilhelmsson P.K.I."/>
            <person name="Janitza P."/>
            <person name="Kern R."/>
            <person name="Heyl A."/>
            <person name="Rumpler F."/>
            <person name="Villalobos L.I.A.C."/>
            <person name="Clay J.M."/>
            <person name="Skokan R."/>
            <person name="Toyoda A."/>
            <person name="Suzuki Y."/>
            <person name="Kagoshima H."/>
            <person name="Schijlen E."/>
            <person name="Tajeshwar N."/>
            <person name="Catarino B."/>
            <person name="Hetherington A.J."/>
            <person name="Saltykova A."/>
            <person name="Bonnot C."/>
            <person name="Breuninger H."/>
            <person name="Symeonidi A."/>
            <person name="Radhakrishnan G.V."/>
            <person name="Van Nieuwerburgh F."/>
            <person name="Deforce D."/>
            <person name="Chang C."/>
            <person name="Karol K.G."/>
            <person name="Hedrich R."/>
            <person name="Ulvskov P."/>
            <person name="Glockner G."/>
            <person name="Delwiche C.F."/>
            <person name="Petrasek J."/>
            <person name="Van de Peer Y."/>
            <person name="Friml J."/>
            <person name="Beilby M."/>
            <person name="Dolan L."/>
            <person name="Kohara Y."/>
            <person name="Sugano S."/>
            <person name="Fujiyama A."/>
            <person name="Delaux P.-M."/>
            <person name="Quint M."/>
            <person name="TheiBen G."/>
            <person name="Hagemann M."/>
            <person name="Harholt J."/>
            <person name="Dunand C."/>
            <person name="Zachgo S."/>
            <person name="Langdale J."/>
            <person name="Maumus F."/>
            <person name="Straeten D.V.D."/>
            <person name="Gould S.B."/>
            <person name="Rensing S.A."/>
        </authorList>
    </citation>
    <scope>NUCLEOTIDE SEQUENCE [LARGE SCALE GENOMIC DNA]</scope>
    <source>
        <strain evidence="3 4">S276</strain>
    </source>
</reference>
<protein>
    <recommendedName>
        <fullName evidence="5">Endonuclease/exonuclease/phosphatase domain-containing protein</fullName>
    </recommendedName>
</protein>
<feature type="compositionally biased region" description="Low complexity" evidence="1">
    <location>
        <begin position="78"/>
        <end position="97"/>
    </location>
</feature>
<keyword evidence="2" id="KW-0812">Transmembrane</keyword>
<keyword evidence="4" id="KW-1185">Reference proteome</keyword>
<feature type="compositionally biased region" description="Basic and acidic residues" evidence="1">
    <location>
        <begin position="369"/>
        <end position="384"/>
    </location>
</feature>
<dbReference type="InterPro" id="IPR027417">
    <property type="entry name" value="P-loop_NTPase"/>
</dbReference>
<name>A0A388JVU2_CHABU</name>
<dbReference type="InterPro" id="IPR036691">
    <property type="entry name" value="Endo/exonu/phosph_ase_sf"/>
</dbReference>
<evidence type="ECO:0000313" key="4">
    <source>
        <dbReference type="Proteomes" id="UP000265515"/>
    </source>
</evidence>